<dbReference type="OrthoDB" id="2444174at2759"/>
<evidence type="ECO:0000313" key="3">
    <source>
        <dbReference type="EMBL" id="TIA91641.1"/>
    </source>
</evidence>
<organism evidence="3 4">
    <name type="scientific">Wallemia hederae</name>
    <dbReference type="NCBI Taxonomy" id="1540922"/>
    <lineage>
        <taxon>Eukaryota</taxon>
        <taxon>Fungi</taxon>
        <taxon>Dikarya</taxon>
        <taxon>Basidiomycota</taxon>
        <taxon>Wallemiomycotina</taxon>
        <taxon>Wallemiomycetes</taxon>
        <taxon>Wallemiales</taxon>
        <taxon>Wallemiaceae</taxon>
        <taxon>Wallemia</taxon>
    </lineage>
</organism>
<evidence type="ECO:0000259" key="2">
    <source>
        <dbReference type="Pfam" id="PF19189"/>
    </source>
</evidence>
<reference evidence="3 4" key="1">
    <citation type="submission" date="2019-03" db="EMBL/GenBank/DDBJ databases">
        <title>Sequencing 23 genomes of Wallemia ichthyophaga.</title>
        <authorList>
            <person name="Gostincar C."/>
        </authorList>
    </citation>
    <scope>NUCLEOTIDE SEQUENCE [LARGE SCALE GENOMIC DNA]</scope>
    <source>
        <strain evidence="3 4">EXF-5753</strain>
    </source>
</reference>
<sequence>MRSVCAQAIKSLSGRIHSNRSLINAAYSTQSNDKEEPSTATSATSADSADATWKTIFSTLENDSTELDRQEMRNLKPSDTLPPLVGNRRQLSSRKTNITAQESQIFEDILNLLFQHSPTTNQSTSKIPKRPRVKQSDTDLMLDEAREELLGCSNDVELFNWAKENVLDVDPTTPTLPYLLTDLMVCFRDTYNKPHVALSIFKYVKSRGVYPYVLGCTTPAYNELIATKWTSFADLNGVKDTLEEMLTNGVKRDARTEQLVEDIRTDVMKLYKNDIDEQIATTLLRMEYTSSRPLRKSSHRLCVICVKLSLCTTVMISANRLSNSLKPALRYTARRCIMTQEGATAKAHQWKEREQALEKAYIATKDTENLLKLKKSLESSIEQIDSQLNAPPPKNVQKATLTNSLESDMDRTAQIQSLEKELDLISKRLASLEAGSRHI</sequence>
<dbReference type="InterPro" id="IPR043837">
    <property type="entry name" value="Mtf2-like_C"/>
</dbReference>
<evidence type="ECO:0000313" key="4">
    <source>
        <dbReference type="Proteomes" id="UP000310189"/>
    </source>
</evidence>
<feature type="region of interest" description="Disordered" evidence="1">
    <location>
        <begin position="70"/>
        <end position="96"/>
    </location>
</feature>
<accession>A0A4T0FSY3</accession>
<comment type="caution">
    <text evidence="3">The sequence shown here is derived from an EMBL/GenBank/DDBJ whole genome shotgun (WGS) entry which is preliminary data.</text>
</comment>
<dbReference type="InterPro" id="IPR040009">
    <property type="entry name" value="Mtf2/C5D6.12-like"/>
</dbReference>
<feature type="domain" description="Mtf2-like C-terminal" evidence="2">
    <location>
        <begin position="141"/>
        <end position="279"/>
    </location>
</feature>
<name>A0A4T0FSY3_9BASI</name>
<dbReference type="EMBL" id="SPNW01000011">
    <property type="protein sequence ID" value="TIA91641.1"/>
    <property type="molecule type" value="Genomic_DNA"/>
</dbReference>
<evidence type="ECO:0000256" key="1">
    <source>
        <dbReference type="SAM" id="MobiDB-lite"/>
    </source>
</evidence>
<keyword evidence="4" id="KW-1185">Reference proteome</keyword>
<dbReference type="GO" id="GO:0005739">
    <property type="term" value="C:mitochondrion"/>
    <property type="evidence" value="ECO:0007669"/>
    <property type="project" value="InterPro"/>
</dbReference>
<dbReference type="PANTHER" id="PTHR39468">
    <property type="entry name" value="CHROMOSOME 7, WHOLE GENOME SHOTGUN SEQUENCE"/>
    <property type="match status" value="1"/>
</dbReference>
<dbReference type="Pfam" id="PF19189">
    <property type="entry name" value="Mtf2"/>
    <property type="match status" value="1"/>
</dbReference>
<feature type="compositionally biased region" description="Low complexity" evidence="1">
    <location>
        <begin position="38"/>
        <end position="47"/>
    </location>
</feature>
<gene>
    <name evidence="3" type="ORF">E3P99_00978</name>
</gene>
<dbReference type="PANTHER" id="PTHR39468:SF1">
    <property type="entry name" value="MTF2-LIKE C-TERMINAL DOMAIN-CONTAINING PROTEIN"/>
    <property type="match status" value="1"/>
</dbReference>
<dbReference type="AlphaFoldDB" id="A0A4T0FSY3"/>
<feature type="region of interest" description="Disordered" evidence="1">
    <location>
        <begin position="28"/>
        <end position="47"/>
    </location>
</feature>
<protein>
    <recommendedName>
        <fullName evidence="2">Mtf2-like C-terminal domain-containing protein</fullName>
    </recommendedName>
</protein>
<proteinExistence type="predicted"/>
<dbReference type="Proteomes" id="UP000310189">
    <property type="component" value="Unassembled WGS sequence"/>
</dbReference>